<dbReference type="NCBIfam" id="TIGR01439">
    <property type="entry name" value="lp_hng_hel_AbrB"/>
    <property type="match status" value="1"/>
</dbReference>
<name>A0A837RCZ1_LACPE</name>
<dbReference type="InterPro" id="IPR037914">
    <property type="entry name" value="SpoVT-AbrB_sf"/>
</dbReference>
<gene>
    <name evidence="2" type="ORF">FD24_GL002952</name>
</gene>
<dbReference type="AlphaFoldDB" id="A0A837RCZ1"/>
<dbReference type="InterPro" id="IPR007159">
    <property type="entry name" value="SpoVT-AbrB_dom"/>
</dbReference>
<evidence type="ECO:0000313" key="3">
    <source>
        <dbReference type="Proteomes" id="UP000051020"/>
    </source>
</evidence>
<dbReference type="Pfam" id="PF04014">
    <property type="entry name" value="MazE_antitoxin"/>
    <property type="match status" value="1"/>
</dbReference>
<dbReference type="SUPFAM" id="SSF89447">
    <property type="entry name" value="AbrB/MazE/MraZ-like"/>
    <property type="match status" value="1"/>
</dbReference>
<sequence length="83" mass="8978">MKDSKVIKVDDGLAVTIPAEMAKRLQLTAGSQVELELTADHKLTLTRAQKSPLTPTDPKYVAAAEHAMQKYGKALQMLAASDQ</sequence>
<evidence type="ECO:0000259" key="1">
    <source>
        <dbReference type="SMART" id="SM00966"/>
    </source>
</evidence>
<comment type="caution">
    <text evidence="2">The sequence shown here is derived from an EMBL/GenBank/DDBJ whole genome shotgun (WGS) entry which is preliminary data.</text>
</comment>
<proteinExistence type="predicted"/>
<dbReference type="EMBL" id="AZCU01000006">
    <property type="protein sequence ID" value="KRK25808.1"/>
    <property type="molecule type" value="Genomic_DNA"/>
</dbReference>
<organism evidence="2 3">
    <name type="scientific">Lactiplantibacillus pentosus DSM 20314</name>
    <dbReference type="NCBI Taxonomy" id="1423791"/>
    <lineage>
        <taxon>Bacteria</taxon>
        <taxon>Bacillati</taxon>
        <taxon>Bacillota</taxon>
        <taxon>Bacilli</taxon>
        <taxon>Lactobacillales</taxon>
        <taxon>Lactobacillaceae</taxon>
        <taxon>Lactiplantibacillus</taxon>
    </lineage>
</organism>
<dbReference type="GO" id="GO:0003677">
    <property type="term" value="F:DNA binding"/>
    <property type="evidence" value="ECO:0007669"/>
    <property type="project" value="InterPro"/>
</dbReference>
<evidence type="ECO:0000313" key="2">
    <source>
        <dbReference type="EMBL" id="KRK25808.1"/>
    </source>
</evidence>
<accession>A0A837RCZ1</accession>
<dbReference type="Gene3D" id="2.10.260.10">
    <property type="match status" value="1"/>
</dbReference>
<dbReference type="Proteomes" id="UP000051020">
    <property type="component" value="Unassembled WGS sequence"/>
</dbReference>
<protein>
    <recommendedName>
        <fullName evidence="1">SpoVT-AbrB domain-containing protein</fullName>
    </recommendedName>
</protein>
<dbReference type="GeneID" id="49392716"/>
<dbReference type="RefSeq" id="WP_050337817.1">
    <property type="nucleotide sequence ID" value="NZ_AZCU01000006.1"/>
</dbReference>
<feature type="domain" description="SpoVT-AbrB" evidence="1">
    <location>
        <begin position="7"/>
        <end position="53"/>
    </location>
</feature>
<reference evidence="2 3" key="1">
    <citation type="journal article" date="2015" name="Genome Announc.">
        <title>Expanding the biotechnology potential of lactobacilli through comparative genomics of 213 strains and associated genera.</title>
        <authorList>
            <person name="Sun Z."/>
            <person name="Harris H.M."/>
            <person name="McCann A."/>
            <person name="Guo C."/>
            <person name="Argimon S."/>
            <person name="Zhang W."/>
            <person name="Yang X."/>
            <person name="Jeffery I.B."/>
            <person name="Cooney J.C."/>
            <person name="Kagawa T.F."/>
            <person name="Liu W."/>
            <person name="Song Y."/>
            <person name="Salvetti E."/>
            <person name="Wrobel A."/>
            <person name="Rasinkangas P."/>
            <person name="Parkhill J."/>
            <person name="Rea M.C."/>
            <person name="O'Sullivan O."/>
            <person name="Ritari J."/>
            <person name="Douillard F.P."/>
            <person name="Paul Ross R."/>
            <person name="Yang R."/>
            <person name="Briner A.E."/>
            <person name="Felis G.E."/>
            <person name="de Vos W.M."/>
            <person name="Barrangou R."/>
            <person name="Klaenhammer T.R."/>
            <person name="Caufield P.W."/>
            <person name="Cui Y."/>
            <person name="Zhang H."/>
            <person name="O'Toole P.W."/>
        </authorList>
    </citation>
    <scope>NUCLEOTIDE SEQUENCE [LARGE SCALE GENOMIC DNA]</scope>
    <source>
        <strain evidence="2 3">DSM 20314</strain>
    </source>
</reference>
<dbReference type="SMART" id="SM00966">
    <property type="entry name" value="SpoVT_AbrB"/>
    <property type="match status" value="1"/>
</dbReference>